<evidence type="ECO:0000313" key="3">
    <source>
        <dbReference type="Proteomes" id="UP000835052"/>
    </source>
</evidence>
<gene>
    <name evidence="2" type="ORF">CAUJ_LOCUS3448</name>
</gene>
<dbReference type="EMBL" id="CAJGYM010000006">
    <property type="protein sequence ID" value="CAD6187529.1"/>
    <property type="molecule type" value="Genomic_DNA"/>
</dbReference>
<keyword evidence="3" id="KW-1185">Reference proteome</keyword>
<evidence type="ECO:0000313" key="2">
    <source>
        <dbReference type="EMBL" id="CAD6187529.1"/>
    </source>
</evidence>
<comment type="caution">
    <text evidence="2">The sequence shown here is derived from an EMBL/GenBank/DDBJ whole genome shotgun (WGS) entry which is preliminary data.</text>
</comment>
<dbReference type="PANTHER" id="PTHR22989:SF2">
    <property type="entry name" value="METHYLTRANSFERASE FKBM DOMAIN-CONTAINING PROTEIN"/>
    <property type="match status" value="1"/>
</dbReference>
<keyword evidence="1" id="KW-0472">Membrane</keyword>
<protein>
    <submittedName>
        <fullName evidence="2">Uncharacterized protein</fullName>
    </submittedName>
</protein>
<feature type="transmembrane region" description="Helical" evidence="1">
    <location>
        <begin position="12"/>
        <end position="29"/>
    </location>
</feature>
<evidence type="ECO:0000256" key="1">
    <source>
        <dbReference type="SAM" id="Phobius"/>
    </source>
</evidence>
<dbReference type="PANTHER" id="PTHR22989">
    <property type="entry name" value="UNCHARACTERIZED DUF13 C.ELEGANS"/>
    <property type="match status" value="1"/>
</dbReference>
<sequence length="334" mass="39048">MIPACRRYVKIFLIFSNFIAIFCLVSLLFPPSPEIYRKKNVRTEKRTLEESQEIKMSRSAFEIWRECMERLASKKHGEDFMNNFLSGVAKCRRKTNMWHVEVDNVKGAFFHFILPAENFTLTTVRLGASEDFIMEKYLKNTMKRFNFFGTDTLDEENTFLKNKAVYLPISVGSRTALRKTSDLRKGFTNVDVKIDLLTFLSKFVNETVIDYLMIEKVDEEDAIEMIPKFLTEEELDKIGKSICQLDFKVPLLKVFDEDYDWRIQQILDSLVSAENYATLAAERSRNHLRFRINHDVTLNKFCWPLCGNQMPTQVLLLATHRFLHSEAFSSSTFA</sequence>
<proteinExistence type="predicted"/>
<keyword evidence="1" id="KW-1133">Transmembrane helix</keyword>
<organism evidence="2 3">
    <name type="scientific">Caenorhabditis auriculariae</name>
    <dbReference type="NCBI Taxonomy" id="2777116"/>
    <lineage>
        <taxon>Eukaryota</taxon>
        <taxon>Metazoa</taxon>
        <taxon>Ecdysozoa</taxon>
        <taxon>Nematoda</taxon>
        <taxon>Chromadorea</taxon>
        <taxon>Rhabditida</taxon>
        <taxon>Rhabditina</taxon>
        <taxon>Rhabditomorpha</taxon>
        <taxon>Rhabditoidea</taxon>
        <taxon>Rhabditidae</taxon>
        <taxon>Peloderinae</taxon>
        <taxon>Caenorhabditis</taxon>
    </lineage>
</organism>
<accession>A0A8S1GW53</accession>
<reference evidence="2" key="1">
    <citation type="submission" date="2020-10" db="EMBL/GenBank/DDBJ databases">
        <authorList>
            <person name="Kikuchi T."/>
        </authorList>
    </citation>
    <scope>NUCLEOTIDE SEQUENCE</scope>
    <source>
        <strain evidence="2">NKZ352</strain>
    </source>
</reference>
<name>A0A8S1GW53_9PELO</name>
<dbReference type="AlphaFoldDB" id="A0A8S1GW53"/>
<keyword evidence="1" id="KW-0812">Transmembrane</keyword>
<dbReference type="Proteomes" id="UP000835052">
    <property type="component" value="Unassembled WGS sequence"/>
</dbReference>